<accession>A0A1H0ZP40</accession>
<dbReference type="Proteomes" id="UP000199365">
    <property type="component" value="Unassembled WGS sequence"/>
</dbReference>
<keyword evidence="4" id="KW-1185">Reference proteome</keyword>
<proteinExistence type="predicted"/>
<dbReference type="AlphaFoldDB" id="A0A1H0ZP40"/>
<dbReference type="RefSeq" id="WP_090800665.1">
    <property type="nucleotide sequence ID" value="NZ_FNKX01000001.1"/>
</dbReference>
<dbReference type="InterPro" id="IPR006171">
    <property type="entry name" value="TOPRIM_dom"/>
</dbReference>
<evidence type="ECO:0000259" key="1">
    <source>
        <dbReference type="Pfam" id="PF13362"/>
    </source>
</evidence>
<dbReference type="InterPro" id="IPR034154">
    <property type="entry name" value="TOPRIM_DnaG/twinkle"/>
</dbReference>
<dbReference type="EMBL" id="FNKX01000001">
    <property type="protein sequence ID" value="SDQ29117.1"/>
    <property type="molecule type" value="Genomic_DNA"/>
</dbReference>
<evidence type="ECO:0000313" key="3">
    <source>
        <dbReference type="EMBL" id="SDQ29117.1"/>
    </source>
</evidence>
<protein>
    <submittedName>
        <fullName evidence="3">Toprim domain-containing protein</fullName>
    </submittedName>
</protein>
<feature type="domain" description="DUF7146" evidence="2">
    <location>
        <begin position="83"/>
        <end position="177"/>
    </location>
</feature>
<feature type="domain" description="Toprim" evidence="1">
    <location>
        <begin position="190"/>
        <end position="272"/>
    </location>
</feature>
<dbReference type="Pfam" id="PF13362">
    <property type="entry name" value="Toprim_3"/>
    <property type="match status" value="1"/>
</dbReference>
<evidence type="ECO:0000313" key="4">
    <source>
        <dbReference type="Proteomes" id="UP000199365"/>
    </source>
</evidence>
<organism evidence="3 4">
    <name type="scientific">Paraburkholderia tuberum</name>
    <dbReference type="NCBI Taxonomy" id="157910"/>
    <lineage>
        <taxon>Bacteria</taxon>
        <taxon>Pseudomonadati</taxon>
        <taxon>Pseudomonadota</taxon>
        <taxon>Betaproteobacteria</taxon>
        <taxon>Burkholderiales</taxon>
        <taxon>Burkholderiaceae</taxon>
        <taxon>Paraburkholderia</taxon>
    </lineage>
</organism>
<gene>
    <name evidence="3" type="ORF">SAMN05445850_0142</name>
</gene>
<dbReference type="InterPro" id="IPR055570">
    <property type="entry name" value="DUF7146"/>
</dbReference>
<dbReference type="STRING" id="157910.SAMN05445850_0142"/>
<dbReference type="Pfam" id="PF23639">
    <property type="entry name" value="DUF7146"/>
    <property type="match status" value="1"/>
</dbReference>
<evidence type="ECO:0000259" key="2">
    <source>
        <dbReference type="Pfam" id="PF23639"/>
    </source>
</evidence>
<dbReference type="CDD" id="cd01029">
    <property type="entry name" value="TOPRIM_primases"/>
    <property type="match status" value="1"/>
</dbReference>
<sequence>MIAWSQYEPGQHRASCPECGRGERDKTLGITIEWDGKGVAHCFRCNHVETFRPEQGVHVTASDTPRIRATAPIAKHDTLSDYGRDLWAGSKPVAGVARGYLTERRCCIPPADGDLRWHPALKHPSGYVGPALIGLVTDAITCEPISLHRTWINADGTKADVDPPRMLLGGHRKQGGVIRLWPDEAVASGLGIAEGIETALSLAHGFEPVWSCIDAGNLAQFPVLPGIESLTIGVDNDPAGIDAANACAVRWVHADREVFVTRQAENDLNDTLAGAA</sequence>
<name>A0A1H0ZP40_9BURK</name>
<reference evidence="4" key="1">
    <citation type="submission" date="2016-10" db="EMBL/GenBank/DDBJ databases">
        <authorList>
            <person name="Varghese N."/>
            <person name="Submissions S."/>
        </authorList>
    </citation>
    <scope>NUCLEOTIDE SEQUENCE [LARGE SCALE GENOMIC DNA]</scope>
    <source>
        <strain evidence="4">DUS833</strain>
    </source>
</reference>